<keyword evidence="2" id="KW-1185">Reference proteome</keyword>
<dbReference type="Proteomes" id="UP001062846">
    <property type="component" value="Chromosome 3"/>
</dbReference>
<proteinExistence type="predicted"/>
<accession>A0ACC0PG37</accession>
<evidence type="ECO:0000313" key="2">
    <source>
        <dbReference type="Proteomes" id="UP001062846"/>
    </source>
</evidence>
<gene>
    <name evidence="1" type="ORF">RHMOL_Rhmol03G0198800</name>
</gene>
<organism evidence="1 2">
    <name type="scientific">Rhododendron molle</name>
    <name type="common">Chinese azalea</name>
    <name type="synonym">Azalea mollis</name>
    <dbReference type="NCBI Taxonomy" id="49168"/>
    <lineage>
        <taxon>Eukaryota</taxon>
        <taxon>Viridiplantae</taxon>
        <taxon>Streptophyta</taxon>
        <taxon>Embryophyta</taxon>
        <taxon>Tracheophyta</taxon>
        <taxon>Spermatophyta</taxon>
        <taxon>Magnoliopsida</taxon>
        <taxon>eudicotyledons</taxon>
        <taxon>Gunneridae</taxon>
        <taxon>Pentapetalae</taxon>
        <taxon>asterids</taxon>
        <taxon>Ericales</taxon>
        <taxon>Ericaceae</taxon>
        <taxon>Ericoideae</taxon>
        <taxon>Rhodoreae</taxon>
        <taxon>Rhododendron</taxon>
    </lineage>
</organism>
<protein>
    <submittedName>
        <fullName evidence="1">Uncharacterized protein</fullName>
    </submittedName>
</protein>
<sequence>MFGIERFFATRYDLCSLKPKAWILDTIINLVAVQMTNDERSNHPDKRHFMWYLPVMVSRQILSNPNLNDSDLMKLCDSYFGHANFTADLSSCSMIYIPTNDRGNHWFCIKVDLGIQMAYIFDSKPATRSNLFRKRLTKKVMEVLHRALRLHYGDLYKADVSKFNIANVERQPLQHDTDGYDCGLFVIKFMQGFNYPSGVHRMDDTERPRLLMDLLVDPNNRERDTVVRKFDEWKAKKGQTGFVYAGGHLVRLDTNNL</sequence>
<name>A0ACC0PG37_RHOML</name>
<dbReference type="EMBL" id="CM046390">
    <property type="protein sequence ID" value="KAI8564663.1"/>
    <property type="molecule type" value="Genomic_DNA"/>
</dbReference>
<evidence type="ECO:0000313" key="1">
    <source>
        <dbReference type="EMBL" id="KAI8564663.1"/>
    </source>
</evidence>
<reference evidence="1" key="1">
    <citation type="submission" date="2022-02" db="EMBL/GenBank/DDBJ databases">
        <title>Plant Genome Project.</title>
        <authorList>
            <person name="Zhang R.-G."/>
        </authorList>
    </citation>
    <scope>NUCLEOTIDE SEQUENCE</scope>
    <source>
        <strain evidence="1">AT1</strain>
    </source>
</reference>
<comment type="caution">
    <text evidence="1">The sequence shown here is derived from an EMBL/GenBank/DDBJ whole genome shotgun (WGS) entry which is preliminary data.</text>
</comment>